<keyword evidence="2" id="KW-1185">Reference proteome</keyword>
<dbReference type="Proteomes" id="UP000319811">
    <property type="component" value="Segment"/>
</dbReference>
<accession>A0A4Y6EDH7</accession>
<dbReference type="EMBL" id="MK977705">
    <property type="protein sequence ID" value="QDF15376.1"/>
    <property type="molecule type" value="Genomic_DNA"/>
</dbReference>
<organism evidence="1 2">
    <name type="scientific">Gordonia phage Mollymur</name>
    <dbReference type="NCBI Taxonomy" id="2590895"/>
    <lineage>
        <taxon>Viruses</taxon>
        <taxon>Duplodnaviria</taxon>
        <taxon>Heunggongvirae</taxon>
        <taxon>Uroviricota</taxon>
        <taxon>Caudoviricetes</taxon>
        <taxon>Mollymurvirus</taxon>
        <taxon>Mollymurvirus mollymur</taxon>
    </lineage>
</organism>
<proteinExistence type="predicted"/>
<gene>
    <name evidence="1" type="primary">15</name>
    <name evidence="1" type="ORF">SEA_MOLLYMUR_15</name>
</gene>
<name>A0A4Y6EDH7_9CAUD</name>
<evidence type="ECO:0000313" key="1">
    <source>
        <dbReference type="EMBL" id="QDF15376.1"/>
    </source>
</evidence>
<sequence length="296" mass="33004">MATDFRALIDVYANRRNARVERSKSFLEMLWRKVDPYDGSQVQDFTEQAEMISIASQQHIALLTATKQMNALDLLGAGGLDFAPNVPNEVRLFSRDEKYEFAKPVRVRTNTGYSERLPLQEVFNRPARKYRYLRSVGKSHQEALDSTTERVKIVIETNMALAEREAESQVLTAASKRRKVTGWRRVLHPEKSAGGCCGLCIAAADRTYTVRELKALHDRCKCDVLPIVGESDPGLDLNTEDLRSLYNAAGSTARDDLSKLRFQIEQHGELGPILTSPKGVSIPFYSATAPDLGAAA</sequence>
<reference evidence="1 2" key="1">
    <citation type="submission" date="2019-05" db="EMBL/GenBank/DDBJ databases">
        <authorList>
            <person name="Murphy M.E."/>
            <person name="Alvaro L.E."/>
            <person name="Baker K.N."/>
            <person name="Baxter I.S."/>
            <person name="Brown M.R."/>
            <person name="Driscoll K.D."/>
            <person name="Elrubaie J.M."/>
            <person name="Feith S.L."/>
            <person name="Indihar D.F."/>
            <person name="Knoch V.T."/>
            <person name="Koirtyohann K.M."/>
            <person name="Kratz M.A."/>
            <person name="Lear A.H."/>
            <person name="Lindblom K.E."/>
            <person name="Marcus E.R."/>
            <person name="Sensor R."/>
            <person name="Sherman S.J."/>
            <person name="Swift V.R."/>
            <person name="White K.E."/>
            <person name="Wills S.J."/>
            <person name="Gatt S.M."/>
            <person name="Lohbauer S.A."/>
            <person name="Power T.R."/>
            <person name="Rosales K.A."/>
            <person name="Sisson B.M."/>
            <person name="Isern S."/>
            <person name="Michael S.F."/>
            <person name="Monti D.L."/>
            <person name="Garlena R.A."/>
            <person name="Russell D.A."/>
            <person name="Pope W.H."/>
            <person name="Jacobs-Sera D."/>
            <person name="Hatfull G.F."/>
        </authorList>
    </citation>
    <scope>NUCLEOTIDE SEQUENCE [LARGE SCALE GENOMIC DNA]</scope>
</reference>
<dbReference type="RefSeq" id="YP_010666987.1">
    <property type="nucleotide sequence ID" value="NC_070948.1"/>
</dbReference>
<dbReference type="GeneID" id="77943097"/>
<evidence type="ECO:0000313" key="2">
    <source>
        <dbReference type="Proteomes" id="UP000319811"/>
    </source>
</evidence>
<dbReference type="KEGG" id="vg:77943097"/>
<protein>
    <submittedName>
        <fullName evidence="1">MuF-like minor capsid protein</fullName>
    </submittedName>
</protein>